<evidence type="ECO:0000256" key="9">
    <source>
        <dbReference type="PROSITE-ProRule" id="PRU01263"/>
    </source>
</evidence>
<keyword evidence="5 9" id="KW-0862">Zinc</keyword>
<dbReference type="OrthoDB" id="40579at2759"/>
<dbReference type="SMART" id="SM00868">
    <property type="entry name" value="zf-AD"/>
    <property type="match status" value="1"/>
</dbReference>
<feature type="domain" description="C2H2-type" evidence="11">
    <location>
        <begin position="313"/>
        <end position="340"/>
    </location>
</feature>
<dbReference type="GO" id="GO:0008270">
    <property type="term" value="F:zinc ion binding"/>
    <property type="evidence" value="ECO:0007669"/>
    <property type="project" value="UniProtKB-UniRule"/>
</dbReference>
<dbReference type="RefSeq" id="XP_026487972.2">
    <property type="nucleotide sequence ID" value="XM_026632187.2"/>
</dbReference>
<protein>
    <submittedName>
        <fullName evidence="14">Zinc finger protein OZF-like</fullName>
    </submittedName>
</protein>
<keyword evidence="3" id="KW-0677">Repeat</keyword>
<proteinExistence type="predicted"/>
<dbReference type="PROSITE" id="PS51915">
    <property type="entry name" value="ZAD"/>
    <property type="match status" value="1"/>
</dbReference>
<dbReference type="AlphaFoldDB" id="A0A8B8HU98"/>
<evidence type="ECO:0000256" key="7">
    <source>
        <dbReference type="ARBA" id="ARBA00023242"/>
    </source>
</evidence>
<reference evidence="14" key="1">
    <citation type="submission" date="2025-08" db="UniProtKB">
        <authorList>
            <consortium name="RefSeq"/>
        </authorList>
    </citation>
    <scope>IDENTIFICATION</scope>
    <source>
        <tissue evidence="14">Whole body</tissue>
    </source>
</reference>
<evidence type="ECO:0000259" key="12">
    <source>
        <dbReference type="PROSITE" id="PS51915"/>
    </source>
</evidence>
<gene>
    <name evidence="14" type="primary">LOC113394759</name>
</gene>
<dbReference type="Pfam" id="PF00096">
    <property type="entry name" value="zf-C2H2"/>
    <property type="match status" value="8"/>
</dbReference>
<feature type="domain" description="C2H2-type" evidence="11">
    <location>
        <begin position="341"/>
        <end position="368"/>
    </location>
</feature>
<feature type="domain" description="C2H2-type" evidence="11">
    <location>
        <begin position="227"/>
        <end position="255"/>
    </location>
</feature>
<feature type="domain" description="C2H2-type" evidence="11">
    <location>
        <begin position="451"/>
        <end position="481"/>
    </location>
</feature>
<sequence>MDSLICRICLDKTGTVSVFDKENDNIQYSAKLMRLVNNIVSEEDGLPSMMCYACANDLSLAYQFVQKCEASDKALRCLSAPIELYSDLQTNIELNIKEEDVKREIDDCDDQDDSFSNSFLLENCSKEYFQQQKESSTQSNAVHIIDERNIAIEIENETERQNSKSDNSSNEQDNNDKNCKIIKGKFHRNKVRRGKLGPIQCVICGLMTSSPSAMEIHMRTHTGEKPFVCTSCGAKFSSKGLLKRHNETFHSTRERKFTCETCGSSFFRKNDIISHLRVHTDERPYVCPYCSKRFRQVASRNRHQIVHTGEKPFSCPICNKKFAHKSLVKKHQSVHSDERKYACHLCNKSFKSRPALNVHIGLHTNEKQNVCSFCGVAFAMKGNLQTHIRRIHSEKSGQCSICLKTFSDLEVHMRKHTGEKPYICGTCNAAFAVKRSLAHHMIFKHENAGKFKCSIGDCTKTFPTATMLEFHLLKQHTNHTPYICQHCPRRFFRTSDLSRHLRASHMDINFKPSMKPQISKPVMYS</sequence>
<keyword evidence="2 9" id="KW-0479">Metal-binding</keyword>
<accession>A0A8B8HU98</accession>
<evidence type="ECO:0000256" key="3">
    <source>
        <dbReference type="ARBA" id="ARBA00022737"/>
    </source>
</evidence>
<keyword evidence="6" id="KW-0238">DNA-binding</keyword>
<feature type="binding site" evidence="9">
    <location>
        <position position="54"/>
    </location>
    <ligand>
        <name>Zn(2+)</name>
        <dbReference type="ChEBI" id="CHEBI:29105"/>
    </ligand>
</feature>
<feature type="region of interest" description="Disordered" evidence="10">
    <location>
        <begin position="153"/>
        <end position="179"/>
    </location>
</feature>
<feature type="domain" description="C2H2-type" evidence="11">
    <location>
        <begin position="482"/>
        <end position="505"/>
    </location>
</feature>
<feature type="domain" description="C2H2-type" evidence="11">
    <location>
        <begin position="394"/>
        <end position="421"/>
    </location>
</feature>
<evidence type="ECO:0000256" key="4">
    <source>
        <dbReference type="ARBA" id="ARBA00022771"/>
    </source>
</evidence>
<evidence type="ECO:0000256" key="1">
    <source>
        <dbReference type="ARBA" id="ARBA00004123"/>
    </source>
</evidence>
<evidence type="ECO:0000256" key="6">
    <source>
        <dbReference type="ARBA" id="ARBA00023125"/>
    </source>
</evidence>
<evidence type="ECO:0000259" key="11">
    <source>
        <dbReference type="PROSITE" id="PS50157"/>
    </source>
</evidence>
<evidence type="ECO:0000256" key="10">
    <source>
        <dbReference type="SAM" id="MobiDB-lite"/>
    </source>
</evidence>
<dbReference type="Proteomes" id="UP001652626">
    <property type="component" value="Chromosome 15"/>
</dbReference>
<keyword evidence="7" id="KW-0539">Nucleus</keyword>
<dbReference type="PANTHER" id="PTHR24404">
    <property type="entry name" value="ZINC FINGER PROTEIN"/>
    <property type="match status" value="1"/>
</dbReference>
<feature type="domain" description="C2H2-type" evidence="11">
    <location>
        <begin position="285"/>
        <end position="312"/>
    </location>
</feature>
<dbReference type="InterPro" id="IPR050589">
    <property type="entry name" value="Ikaros_C2H2-ZF"/>
</dbReference>
<evidence type="ECO:0000256" key="8">
    <source>
        <dbReference type="PROSITE-ProRule" id="PRU00042"/>
    </source>
</evidence>
<dbReference type="Gene3D" id="3.40.1800.20">
    <property type="match status" value="1"/>
</dbReference>
<dbReference type="SUPFAM" id="SSF57716">
    <property type="entry name" value="Glucocorticoid receptor-like (DNA-binding domain)"/>
    <property type="match status" value="1"/>
</dbReference>
<dbReference type="SMART" id="SM00355">
    <property type="entry name" value="ZnF_C2H2"/>
    <property type="match status" value="11"/>
</dbReference>
<comment type="subcellular location">
    <subcellularLocation>
        <location evidence="1">Nucleus</location>
    </subcellularLocation>
</comment>
<dbReference type="GO" id="GO:0000978">
    <property type="term" value="F:RNA polymerase II cis-regulatory region sequence-specific DNA binding"/>
    <property type="evidence" value="ECO:0007669"/>
    <property type="project" value="TreeGrafter"/>
</dbReference>
<dbReference type="PROSITE" id="PS00028">
    <property type="entry name" value="ZINC_FINGER_C2H2_1"/>
    <property type="match status" value="9"/>
</dbReference>
<dbReference type="PROSITE" id="PS50157">
    <property type="entry name" value="ZINC_FINGER_C2H2_2"/>
    <property type="match status" value="11"/>
</dbReference>
<evidence type="ECO:0000313" key="13">
    <source>
        <dbReference type="Proteomes" id="UP001652626"/>
    </source>
</evidence>
<evidence type="ECO:0000256" key="2">
    <source>
        <dbReference type="ARBA" id="ARBA00022723"/>
    </source>
</evidence>
<feature type="binding site" evidence="9">
    <location>
        <position position="6"/>
    </location>
    <ligand>
        <name>Zn(2+)</name>
        <dbReference type="ChEBI" id="CHEBI:29105"/>
    </ligand>
</feature>
<dbReference type="GO" id="GO:0003700">
    <property type="term" value="F:DNA-binding transcription factor activity"/>
    <property type="evidence" value="ECO:0007669"/>
    <property type="project" value="TreeGrafter"/>
</dbReference>
<dbReference type="PANTHER" id="PTHR24404:SF114">
    <property type="entry name" value="KLUMPFUSS, ISOFORM B-RELATED"/>
    <property type="match status" value="1"/>
</dbReference>
<keyword evidence="13" id="KW-1185">Reference proteome</keyword>
<feature type="domain" description="C2H2-type" evidence="11">
    <location>
        <begin position="199"/>
        <end position="226"/>
    </location>
</feature>
<organism evidence="13 14">
    <name type="scientific">Vanessa tameamea</name>
    <name type="common">Kamehameha butterfly</name>
    <dbReference type="NCBI Taxonomy" id="334116"/>
    <lineage>
        <taxon>Eukaryota</taxon>
        <taxon>Metazoa</taxon>
        <taxon>Ecdysozoa</taxon>
        <taxon>Arthropoda</taxon>
        <taxon>Hexapoda</taxon>
        <taxon>Insecta</taxon>
        <taxon>Pterygota</taxon>
        <taxon>Neoptera</taxon>
        <taxon>Endopterygota</taxon>
        <taxon>Lepidoptera</taxon>
        <taxon>Glossata</taxon>
        <taxon>Ditrysia</taxon>
        <taxon>Papilionoidea</taxon>
        <taxon>Nymphalidae</taxon>
        <taxon>Nymphalinae</taxon>
        <taxon>Vanessa</taxon>
    </lineage>
</organism>
<dbReference type="GeneID" id="113394759"/>
<dbReference type="Gene3D" id="3.30.160.60">
    <property type="entry name" value="Classic Zinc Finger"/>
    <property type="match status" value="10"/>
</dbReference>
<name>A0A8B8HU98_VANTA</name>
<feature type="domain" description="C2H2-type" evidence="11">
    <location>
        <begin position="369"/>
        <end position="397"/>
    </location>
</feature>
<dbReference type="SUPFAM" id="SSF57667">
    <property type="entry name" value="beta-beta-alpha zinc fingers"/>
    <property type="match status" value="6"/>
</dbReference>
<feature type="domain" description="ZAD" evidence="12">
    <location>
        <begin position="4"/>
        <end position="78"/>
    </location>
</feature>
<dbReference type="GO" id="GO:0006357">
    <property type="term" value="P:regulation of transcription by RNA polymerase II"/>
    <property type="evidence" value="ECO:0007669"/>
    <property type="project" value="TreeGrafter"/>
</dbReference>
<evidence type="ECO:0000313" key="14">
    <source>
        <dbReference type="RefSeq" id="XP_026487972.2"/>
    </source>
</evidence>
<feature type="domain" description="C2H2-type" evidence="11">
    <location>
        <begin position="257"/>
        <end position="284"/>
    </location>
</feature>
<dbReference type="InterPro" id="IPR013087">
    <property type="entry name" value="Znf_C2H2_type"/>
</dbReference>
<dbReference type="InterPro" id="IPR036236">
    <property type="entry name" value="Znf_C2H2_sf"/>
</dbReference>
<feature type="binding site" evidence="9">
    <location>
        <position position="51"/>
    </location>
    <ligand>
        <name>Zn(2+)</name>
        <dbReference type="ChEBI" id="CHEBI:29105"/>
    </ligand>
</feature>
<dbReference type="Pfam" id="PF07776">
    <property type="entry name" value="zf-AD"/>
    <property type="match status" value="1"/>
</dbReference>
<dbReference type="OMA" id="QFVQKCE"/>
<dbReference type="GO" id="GO:0005634">
    <property type="term" value="C:nucleus"/>
    <property type="evidence" value="ECO:0007669"/>
    <property type="project" value="UniProtKB-SubCell"/>
</dbReference>
<feature type="binding site" evidence="9">
    <location>
        <position position="9"/>
    </location>
    <ligand>
        <name>Zn(2+)</name>
        <dbReference type="ChEBI" id="CHEBI:29105"/>
    </ligand>
</feature>
<dbReference type="InterPro" id="IPR012934">
    <property type="entry name" value="Znf_AD"/>
</dbReference>
<feature type="domain" description="C2H2-type" evidence="11">
    <location>
        <begin position="422"/>
        <end position="450"/>
    </location>
</feature>
<keyword evidence="4 8" id="KW-0863">Zinc-finger</keyword>
<evidence type="ECO:0000256" key="5">
    <source>
        <dbReference type="ARBA" id="ARBA00022833"/>
    </source>
</evidence>